<dbReference type="EMBL" id="ADAD01000034">
    <property type="protein sequence ID" value="EEY35886.1"/>
    <property type="molecule type" value="Genomic_DNA"/>
</dbReference>
<protein>
    <recommendedName>
        <fullName evidence="2">Uridine phosphorylase</fullName>
        <ecNumber evidence="1">2.4.2.3</ecNumber>
    </recommendedName>
</protein>
<dbReference type="Pfam" id="PF01048">
    <property type="entry name" value="PNP_UDP_1"/>
    <property type="match status" value="1"/>
</dbReference>
<dbReference type="Proteomes" id="UP000004226">
    <property type="component" value="Unassembled WGS sequence"/>
</dbReference>
<gene>
    <name evidence="5" type="ORF">HMPREF0554_0388</name>
</gene>
<dbReference type="eggNOG" id="COG2820">
    <property type="taxonomic scope" value="Bacteria"/>
</dbReference>
<dbReference type="GO" id="GO:0006218">
    <property type="term" value="P:uridine catabolic process"/>
    <property type="evidence" value="ECO:0007669"/>
    <property type="project" value="TreeGrafter"/>
</dbReference>
<dbReference type="EC" id="2.4.2.3" evidence="1"/>
<dbReference type="AlphaFoldDB" id="D0GJ45"/>
<evidence type="ECO:0000256" key="1">
    <source>
        <dbReference type="ARBA" id="ARBA00011888"/>
    </source>
</evidence>
<evidence type="ECO:0000259" key="4">
    <source>
        <dbReference type="Pfam" id="PF01048"/>
    </source>
</evidence>
<sequence length="260" mass="27664">MLIRKPKNQKGGSGMAEELLPGIKLRKGEISERVLVCGDPFRAEMLAQRLDDMKCLAKAREYWTYYGKYKGVPINISSHGVGASGAMLSFISLIKGGAEVIIRLGTCGSLKKDVKAGDIIIATAAAKEDGLSNIYVPVSFPAVADIDVINCLRETGIKQNIKNIHTGIIVTQGAFYGGVIKTNTEELAESGAIGLEMEVAALYTAGSIYGIKTGSILSVDGNALAVLDCAEDNNPDPELLKKTVEKCADIALEALINVKF</sequence>
<feature type="domain" description="Nucleoside phosphorylase" evidence="4">
    <location>
        <begin position="33"/>
        <end position="252"/>
    </location>
</feature>
<dbReference type="PANTHER" id="PTHR43691:SF11">
    <property type="entry name" value="FI09636P-RELATED"/>
    <property type="match status" value="1"/>
</dbReference>
<organism evidence="5 6">
    <name type="scientific">Pseudoleptotrichia goodfellowii F0264</name>
    <dbReference type="NCBI Taxonomy" id="596323"/>
    <lineage>
        <taxon>Bacteria</taxon>
        <taxon>Fusobacteriati</taxon>
        <taxon>Fusobacteriota</taxon>
        <taxon>Fusobacteriia</taxon>
        <taxon>Fusobacteriales</taxon>
        <taxon>Leptotrichiaceae</taxon>
        <taxon>Pseudoleptotrichia</taxon>
    </lineage>
</organism>
<evidence type="ECO:0000256" key="2">
    <source>
        <dbReference type="ARBA" id="ARBA00021980"/>
    </source>
</evidence>
<accession>D0GJ45</accession>
<comment type="catalytic activity">
    <reaction evidence="3">
        <text>uridine + phosphate = alpha-D-ribose 1-phosphate + uracil</text>
        <dbReference type="Rhea" id="RHEA:24388"/>
        <dbReference type="ChEBI" id="CHEBI:16704"/>
        <dbReference type="ChEBI" id="CHEBI:17568"/>
        <dbReference type="ChEBI" id="CHEBI:43474"/>
        <dbReference type="ChEBI" id="CHEBI:57720"/>
        <dbReference type="EC" id="2.4.2.3"/>
    </reaction>
</comment>
<dbReference type="GO" id="GO:0005829">
    <property type="term" value="C:cytosol"/>
    <property type="evidence" value="ECO:0007669"/>
    <property type="project" value="TreeGrafter"/>
</dbReference>
<dbReference type="Gene3D" id="3.40.50.1580">
    <property type="entry name" value="Nucleoside phosphorylase domain"/>
    <property type="match status" value="1"/>
</dbReference>
<proteinExistence type="predicted"/>
<dbReference type="PANTHER" id="PTHR43691">
    <property type="entry name" value="URIDINE PHOSPHORYLASE"/>
    <property type="match status" value="1"/>
</dbReference>
<dbReference type="SUPFAM" id="SSF53167">
    <property type="entry name" value="Purine and uridine phosphorylases"/>
    <property type="match status" value="1"/>
</dbReference>
<evidence type="ECO:0000313" key="6">
    <source>
        <dbReference type="Proteomes" id="UP000004226"/>
    </source>
</evidence>
<comment type="caution">
    <text evidence="5">The sequence shown here is derived from an EMBL/GenBank/DDBJ whole genome shotgun (WGS) entry which is preliminary data.</text>
</comment>
<keyword evidence="6" id="KW-1185">Reference proteome</keyword>
<reference evidence="5 6" key="1">
    <citation type="submission" date="2009-10" db="EMBL/GenBank/DDBJ databases">
        <authorList>
            <person name="Harkins D.M."/>
            <person name="Madupu R."/>
            <person name="Durkin A.S."/>
            <person name="Torralba M."/>
            <person name="Methe B."/>
            <person name="Sutton G.G."/>
            <person name="Strausberg R.L."/>
            <person name="Nelson K.E."/>
        </authorList>
    </citation>
    <scope>NUCLEOTIDE SEQUENCE [LARGE SCALE GENOMIC DNA]</scope>
    <source>
        <strain evidence="5 6">F0264</strain>
    </source>
</reference>
<dbReference type="GO" id="GO:0004850">
    <property type="term" value="F:uridine phosphorylase activity"/>
    <property type="evidence" value="ECO:0007669"/>
    <property type="project" value="UniProtKB-EC"/>
</dbReference>
<evidence type="ECO:0000313" key="5">
    <source>
        <dbReference type="EMBL" id="EEY35886.1"/>
    </source>
</evidence>
<evidence type="ECO:0000256" key="3">
    <source>
        <dbReference type="ARBA" id="ARBA00048447"/>
    </source>
</evidence>
<dbReference type="InterPro" id="IPR000845">
    <property type="entry name" value="Nucleoside_phosphorylase_d"/>
</dbReference>
<name>D0GJ45_9FUSO</name>
<dbReference type="InterPro" id="IPR035994">
    <property type="entry name" value="Nucleoside_phosphorylase_sf"/>
</dbReference>
<dbReference type="CDD" id="cd17767">
    <property type="entry name" value="UP_EcUdp-like"/>
    <property type="match status" value="1"/>
</dbReference>